<dbReference type="Proteomes" id="UP001345963">
    <property type="component" value="Unassembled WGS sequence"/>
</dbReference>
<evidence type="ECO:0000313" key="3">
    <source>
        <dbReference type="Proteomes" id="UP001345963"/>
    </source>
</evidence>
<proteinExistence type="predicted"/>
<organism evidence="2 3">
    <name type="scientific">Ataeniobius toweri</name>
    <dbReference type="NCBI Taxonomy" id="208326"/>
    <lineage>
        <taxon>Eukaryota</taxon>
        <taxon>Metazoa</taxon>
        <taxon>Chordata</taxon>
        <taxon>Craniata</taxon>
        <taxon>Vertebrata</taxon>
        <taxon>Euteleostomi</taxon>
        <taxon>Actinopterygii</taxon>
        <taxon>Neopterygii</taxon>
        <taxon>Teleostei</taxon>
        <taxon>Neoteleostei</taxon>
        <taxon>Acanthomorphata</taxon>
        <taxon>Ovalentaria</taxon>
        <taxon>Atherinomorphae</taxon>
        <taxon>Cyprinodontiformes</taxon>
        <taxon>Goodeidae</taxon>
        <taxon>Ataeniobius</taxon>
    </lineage>
</organism>
<feature type="compositionally biased region" description="Low complexity" evidence="1">
    <location>
        <begin position="46"/>
        <end position="71"/>
    </location>
</feature>
<protein>
    <submittedName>
        <fullName evidence="2">Uncharacterized protein</fullName>
    </submittedName>
</protein>
<feature type="region of interest" description="Disordered" evidence="1">
    <location>
        <begin position="38"/>
        <end position="74"/>
    </location>
</feature>
<evidence type="ECO:0000313" key="2">
    <source>
        <dbReference type="EMBL" id="MED6240398.1"/>
    </source>
</evidence>
<evidence type="ECO:0000256" key="1">
    <source>
        <dbReference type="SAM" id="MobiDB-lite"/>
    </source>
</evidence>
<dbReference type="EMBL" id="JAHUTI010024022">
    <property type="protein sequence ID" value="MED6240398.1"/>
    <property type="molecule type" value="Genomic_DNA"/>
</dbReference>
<reference evidence="2 3" key="1">
    <citation type="submission" date="2021-07" db="EMBL/GenBank/DDBJ databases">
        <authorList>
            <person name="Palmer J.M."/>
        </authorList>
    </citation>
    <scope>NUCLEOTIDE SEQUENCE [LARGE SCALE GENOMIC DNA]</scope>
    <source>
        <strain evidence="2 3">AT_MEX2019</strain>
        <tissue evidence="2">Muscle</tissue>
    </source>
</reference>
<accession>A0ABU7AR61</accession>
<comment type="caution">
    <text evidence="2">The sequence shown here is derived from an EMBL/GenBank/DDBJ whole genome shotgun (WGS) entry which is preliminary data.</text>
</comment>
<keyword evidence="3" id="KW-1185">Reference proteome</keyword>
<name>A0ABU7AR61_9TELE</name>
<gene>
    <name evidence="2" type="ORF">ATANTOWER_020501</name>
</gene>
<sequence>MATHTVVHPKWQLTDQAAKCLDRMKALFEVLITGWTNQQTSNPSATQPSTSSAIQPSTSSATQPSTSSAIQPSTASAIQFSTSIPNYDIIIL</sequence>